<dbReference type="PIRSF" id="PIRSF028304">
    <property type="entry name" value="UCP028304"/>
    <property type="match status" value="1"/>
</dbReference>
<feature type="compositionally biased region" description="Basic and acidic residues" evidence="1">
    <location>
        <begin position="385"/>
        <end position="401"/>
    </location>
</feature>
<organism evidence="2 3">
    <name type="scientific">Mesorhizobium album</name>
    <dbReference type="NCBI Taxonomy" id="3072314"/>
    <lineage>
        <taxon>Bacteria</taxon>
        <taxon>Pseudomonadati</taxon>
        <taxon>Pseudomonadota</taxon>
        <taxon>Alphaproteobacteria</taxon>
        <taxon>Hyphomicrobiales</taxon>
        <taxon>Phyllobacteriaceae</taxon>
        <taxon>Mesorhizobium</taxon>
    </lineage>
</organism>
<proteinExistence type="predicted"/>
<feature type="region of interest" description="Disordered" evidence="1">
    <location>
        <begin position="382"/>
        <end position="403"/>
    </location>
</feature>
<protein>
    <submittedName>
        <fullName evidence="2">Type VI secretion system baseplate subunit TssF</fullName>
    </submittedName>
</protein>
<dbReference type="EMBL" id="JAVIIW010000015">
    <property type="protein sequence ID" value="MDX8479721.1"/>
    <property type="molecule type" value="Genomic_DNA"/>
</dbReference>
<dbReference type="Proteomes" id="UP001287059">
    <property type="component" value="Unassembled WGS sequence"/>
</dbReference>
<evidence type="ECO:0000313" key="3">
    <source>
        <dbReference type="Proteomes" id="UP001287059"/>
    </source>
</evidence>
<dbReference type="PANTHER" id="PTHR35370">
    <property type="entry name" value="CYTOPLASMIC PROTEIN-RELATED-RELATED"/>
    <property type="match status" value="1"/>
</dbReference>
<dbReference type="RefSeq" id="WP_320288053.1">
    <property type="nucleotide sequence ID" value="NZ_JAVIIW010000015.1"/>
</dbReference>
<comment type="caution">
    <text evidence="2">The sequence shown here is derived from an EMBL/GenBank/DDBJ whole genome shotgun (WGS) entry which is preliminary data.</text>
</comment>
<reference evidence="2 3" key="1">
    <citation type="submission" date="2023-08" db="EMBL/GenBank/DDBJ databases">
        <title>Implementing the SeqCode for naming new Mesorhizobium species isolated from Vachellia karroo root nodules.</title>
        <authorList>
            <person name="Van Lill M."/>
        </authorList>
    </citation>
    <scope>NUCLEOTIDE SEQUENCE [LARGE SCALE GENOMIC DNA]</scope>
    <source>
        <strain evidence="2 3">VK24D</strain>
    </source>
</reference>
<dbReference type="NCBIfam" id="TIGR03359">
    <property type="entry name" value="VI_chp_6"/>
    <property type="match status" value="1"/>
</dbReference>
<dbReference type="PANTHER" id="PTHR35370:SF1">
    <property type="entry name" value="TYPE VI SECRETION SYSTEM COMPONENT TSSF1"/>
    <property type="match status" value="1"/>
</dbReference>
<keyword evidence="3" id="KW-1185">Reference proteome</keyword>
<gene>
    <name evidence="2" type="primary">tssF</name>
    <name evidence="2" type="ORF">RFN28_14695</name>
</gene>
<evidence type="ECO:0000313" key="2">
    <source>
        <dbReference type="EMBL" id="MDX8479721.1"/>
    </source>
</evidence>
<sequence length="624" mass="69054">MDRVFVEYYEEELTHIRALAAEFADMHPAVARNLSLDTVPCPDPYVERLLDGVAFLAARTRLKVDAERSRFSRAVLDVLYPDLVTPAPATAMAVLKPGQQVQSMIAGHSVARGTRLVSSLHPGLSTRSTFTTAQEVTLWPIAITSVSYFQDRSGLTAAGIGPIGGVRGEAALRIALTRTGKGKLNELSLDRLDLYFAGRTKAPLLFDAIFGACSAVGARAEGKTNPLSALPEPEMVGIRDDEALMPRTRPTFEGYRLLREYFMIPERFHYVRVSGLQPVVRKCEGGIEIIFLFRRPVPELADVTPADFELFVTPLINLFERECNVIEIDPRRTRQVVHADRTRARDFEIFRVTRVEDADAEGSEAEIPELFSLGQNRGSGWVYSTERRPRRATEDERRDGLTRTSYTGDDVFLAVSRPAGSPANRPLKRLDVMALCTNRDLPILDDTPTLTLETADPVEAVRLLGALRPPRPAIPASLPAGAEGESRADNLAWRLVAQLSLNFLSLAKEGRGVDPLHALLDLYADRGDPSLARNVHSITRIDSRPVIERLKIDGPMCFGRGTEVTLHVDQSVLAGQSTLLLSALLARLFARHAGINGFVRTRTRLLQKQEDVPWPMTPGNRYLI</sequence>
<dbReference type="Pfam" id="PF05947">
    <property type="entry name" value="T6SS_TssF"/>
    <property type="match status" value="1"/>
</dbReference>
<accession>A0ABU4XZ59</accession>
<dbReference type="InterPro" id="IPR010272">
    <property type="entry name" value="T6SS_TssF"/>
</dbReference>
<evidence type="ECO:0000256" key="1">
    <source>
        <dbReference type="SAM" id="MobiDB-lite"/>
    </source>
</evidence>
<name>A0ABU4XZ59_9HYPH</name>